<feature type="compositionally biased region" description="Basic residues" evidence="1">
    <location>
        <begin position="192"/>
        <end position="204"/>
    </location>
</feature>
<protein>
    <submittedName>
        <fullName evidence="2">Uncharacterized protein</fullName>
    </submittedName>
</protein>
<accession>A0A176VSP0</accession>
<gene>
    <name evidence="2" type="ORF">AXG93_2590s1050</name>
</gene>
<evidence type="ECO:0000313" key="2">
    <source>
        <dbReference type="EMBL" id="OAE23095.1"/>
    </source>
</evidence>
<feature type="region of interest" description="Disordered" evidence="1">
    <location>
        <begin position="182"/>
        <end position="225"/>
    </location>
</feature>
<feature type="compositionally biased region" description="Basic residues" evidence="1">
    <location>
        <begin position="216"/>
        <end position="225"/>
    </location>
</feature>
<name>A0A176VSP0_MARPO</name>
<comment type="caution">
    <text evidence="2">The sequence shown here is derived from an EMBL/GenBank/DDBJ whole genome shotgun (WGS) entry which is preliminary data.</text>
</comment>
<reference evidence="2" key="1">
    <citation type="submission" date="2016-03" db="EMBL/GenBank/DDBJ databases">
        <title>Mechanisms controlling the formation of the plant cell surface in tip-growing cells are functionally conserved among land plants.</title>
        <authorList>
            <person name="Honkanen S."/>
            <person name="Jones V.A."/>
            <person name="Morieri G."/>
            <person name="Champion C."/>
            <person name="Hetherington A.J."/>
            <person name="Kelly S."/>
            <person name="Saint-Marcoux D."/>
            <person name="Proust H."/>
            <person name="Prescott H."/>
            <person name="Dolan L."/>
        </authorList>
    </citation>
    <scope>NUCLEOTIDE SEQUENCE [LARGE SCALE GENOMIC DNA]</scope>
    <source>
        <tissue evidence="2">Whole gametophyte</tissue>
    </source>
</reference>
<dbReference type="Proteomes" id="UP000077202">
    <property type="component" value="Unassembled WGS sequence"/>
</dbReference>
<evidence type="ECO:0000313" key="3">
    <source>
        <dbReference type="Proteomes" id="UP000077202"/>
    </source>
</evidence>
<dbReference type="AlphaFoldDB" id="A0A176VSP0"/>
<sequence>MQAWKVPEGMMMTPTNVIRYLSCKKFARIPKVPIGTRNFISHLLLLLDVDGHMVNCAPAAWGKRFLNSAAPRLPHGGNEEHVRADRATGGGEEDDRALATWAGVRRNVAVRGRGRGRGQTRWTAFDQRSREGRGSYRAAPVGLLRLEKLGLREVEISVEFVVRGVIRYFRFTHLITPGPYNSGARSSAVRVRPVKSGKRERRGGRSPEATSEPSGVRKKKEKKKKSIVSFNGRSILLQIETALRGFARRC</sequence>
<dbReference type="EMBL" id="LVLJ01002940">
    <property type="protein sequence ID" value="OAE23095.1"/>
    <property type="molecule type" value="Genomic_DNA"/>
</dbReference>
<keyword evidence="3" id="KW-1185">Reference proteome</keyword>
<evidence type="ECO:0000256" key="1">
    <source>
        <dbReference type="SAM" id="MobiDB-lite"/>
    </source>
</evidence>
<proteinExistence type="predicted"/>
<organism evidence="2 3">
    <name type="scientific">Marchantia polymorpha subsp. ruderalis</name>
    <dbReference type="NCBI Taxonomy" id="1480154"/>
    <lineage>
        <taxon>Eukaryota</taxon>
        <taxon>Viridiplantae</taxon>
        <taxon>Streptophyta</taxon>
        <taxon>Embryophyta</taxon>
        <taxon>Marchantiophyta</taxon>
        <taxon>Marchantiopsida</taxon>
        <taxon>Marchantiidae</taxon>
        <taxon>Marchantiales</taxon>
        <taxon>Marchantiaceae</taxon>
        <taxon>Marchantia</taxon>
    </lineage>
</organism>